<dbReference type="InterPro" id="IPR039421">
    <property type="entry name" value="Type_1_exporter"/>
</dbReference>
<proteinExistence type="predicted"/>
<dbReference type="Proteomes" id="UP001056981">
    <property type="component" value="Chromosome"/>
</dbReference>
<name>A0A9Q9BQS9_TREDN</name>
<feature type="domain" description="ABC transporter" evidence="8">
    <location>
        <begin position="370"/>
        <end position="608"/>
    </location>
</feature>
<dbReference type="InterPro" id="IPR003593">
    <property type="entry name" value="AAA+_ATPase"/>
</dbReference>
<feature type="transmembrane region" description="Helical" evidence="7">
    <location>
        <begin position="274"/>
        <end position="295"/>
    </location>
</feature>
<dbReference type="SUPFAM" id="SSF52540">
    <property type="entry name" value="P-loop containing nucleoside triphosphate hydrolases"/>
    <property type="match status" value="1"/>
</dbReference>
<sequence>MELEKESRSLKKVIKTFIESIKFLHKLDKGLVTYYTLIGLMVGAKPFVNIYALKLIINAISAQKTFKEVFILALATVVLNLLLDLTEKFLGHHAYFRMELMTEKRDMEFGRKNTTIDYEFLEDPSLHIELDKMYNMDYNGGFGLWKQLVNCMELVQNTFLFISGIILAIPMYKTYAPIFGLPLFAQNIIFTLLVLFICFLQIRINSVSLRRMDKFEKSDVFEKERPYSYAVDSLLDYKMGKDIRLYNSELYKGYFETQNEFDKMVNRTFRILRLPVKLSLSFFNIIGLLVVYLFVGLKAYYEVISVGDIVQYAGAVTQFVFAISGLTTVFNDITNNCDFFDLCLGFINLSETKYSGTQPIEKRDGNQYEFEFRNVSFRYPGTEKCVLKNINLKLKAGERLAVVGMNGSGKTTFIKLLVRLYDPSEGEILLNGVTIKQFDYDEYLNLLAVVFQDFSLFSFKLGQNVASGLTYDKEKALRALNAANFVQSLEKMPEDLDSYLYNDYEDGGMEISGGEAQKIAMARAIYKDAPFIILDEPTAALDPISESEIYSGFDKIVGSKTAIYISHRLSSCRFCDTILVFDHGEIVQTGSHDELVQNKAGKYYELWNAQAQYYRGEEIRVLLS</sequence>
<dbReference type="PANTHER" id="PTHR24221">
    <property type="entry name" value="ATP-BINDING CASSETTE SUB-FAMILY B"/>
    <property type="match status" value="1"/>
</dbReference>
<evidence type="ECO:0000259" key="8">
    <source>
        <dbReference type="PROSITE" id="PS50893"/>
    </source>
</evidence>
<reference evidence="9" key="1">
    <citation type="submission" date="2020-04" db="EMBL/GenBank/DDBJ databases">
        <title>Comparative genomics of oral phylogroup-2 Treponema strains.</title>
        <authorList>
            <person name="Zeng H."/>
            <person name="Chan Y.K."/>
            <person name="Watt R.M."/>
        </authorList>
    </citation>
    <scope>NUCLEOTIDE SEQUENCE</scope>
    <source>
        <strain evidence="9">OMZ 905</strain>
    </source>
</reference>
<dbReference type="SUPFAM" id="SSF90123">
    <property type="entry name" value="ABC transporter transmembrane region"/>
    <property type="match status" value="1"/>
</dbReference>
<dbReference type="GO" id="GO:0016887">
    <property type="term" value="F:ATP hydrolysis activity"/>
    <property type="evidence" value="ECO:0007669"/>
    <property type="project" value="InterPro"/>
</dbReference>
<dbReference type="InterPro" id="IPR003439">
    <property type="entry name" value="ABC_transporter-like_ATP-bd"/>
</dbReference>
<feature type="transmembrane region" description="Helical" evidence="7">
    <location>
        <begin position="178"/>
        <end position="202"/>
    </location>
</feature>
<dbReference type="PROSITE" id="PS50893">
    <property type="entry name" value="ABC_TRANSPORTER_2"/>
    <property type="match status" value="1"/>
</dbReference>
<comment type="subcellular location">
    <subcellularLocation>
        <location evidence="1">Cell membrane</location>
        <topology evidence="1">Multi-pass membrane protein</topology>
    </subcellularLocation>
</comment>
<dbReference type="GO" id="GO:0042626">
    <property type="term" value="F:ATPase-coupled transmembrane transporter activity"/>
    <property type="evidence" value="ECO:0007669"/>
    <property type="project" value="TreeGrafter"/>
</dbReference>
<evidence type="ECO:0000313" key="9">
    <source>
        <dbReference type="EMBL" id="UTD01408.1"/>
    </source>
</evidence>
<dbReference type="InterPro" id="IPR017871">
    <property type="entry name" value="ABC_transporter-like_CS"/>
</dbReference>
<evidence type="ECO:0000256" key="4">
    <source>
        <dbReference type="ARBA" id="ARBA00022840"/>
    </source>
</evidence>
<dbReference type="EMBL" id="CP051635">
    <property type="protein sequence ID" value="UTD01408.1"/>
    <property type="molecule type" value="Genomic_DNA"/>
</dbReference>
<dbReference type="PROSITE" id="PS00211">
    <property type="entry name" value="ABC_TRANSPORTER_1"/>
    <property type="match status" value="1"/>
</dbReference>
<evidence type="ECO:0000256" key="7">
    <source>
        <dbReference type="SAM" id="Phobius"/>
    </source>
</evidence>
<dbReference type="Gene3D" id="1.20.1560.10">
    <property type="entry name" value="ABC transporter type 1, transmembrane domain"/>
    <property type="match status" value="1"/>
</dbReference>
<keyword evidence="3" id="KW-0547">Nucleotide-binding</keyword>
<keyword evidence="2 7" id="KW-0812">Transmembrane</keyword>
<dbReference type="Gene3D" id="3.40.50.300">
    <property type="entry name" value="P-loop containing nucleotide triphosphate hydrolases"/>
    <property type="match status" value="1"/>
</dbReference>
<dbReference type="PANTHER" id="PTHR24221:SF654">
    <property type="entry name" value="ATP-BINDING CASSETTE SUB-FAMILY B MEMBER 6"/>
    <property type="match status" value="1"/>
</dbReference>
<dbReference type="InterPro" id="IPR027417">
    <property type="entry name" value="P-loop_NTPase"/>
</dbReference>
<keyword evidence="6 7" id="KW-0472">Membrane</keyword>
<evidence type="ECO:0000256" key="2">
    <source>
        <dbReference type="ARBA" id="ARBA00022692"/>
    </source>
</evidence>
<evidence type="ECO:0000256" key="1">
    <source>
        <dbReference type="ARBA" id="ARBA00004651"/>
    </source>
</evidence>
<keyword evidence="5 7" id="KW-1133">Transmembrane helix</keyword>
<feature type="transmembrane region" description="Helical" evidence="7">
    <location>
        <begin position="32"/>
        <end position="57"/>
    </location>
</feature>
<dbReference type="AlphaFoldDB" id="A0A9Q9BQS9"/>
<dbReference type="RefSeq" id="WP_253717042.1">
    <property type="nucleotide sequence ID" value="NZ_CP051522.1"/>
</dbReference>
<dbReference type="SMART" id="SM00382">
    <property type="entry name" value="AAA"/>
    <property type="match status" value="1"/>
</dbReference>
<evidence type="ECO:0000256" key="3">
    <source>
        <dbReference type="ARBA" id="ARBA00022741"/>
    </source>
</evidence>
<gene>
    <name evidence="9" type="ORF">E4N86_12300</name>
</gene>
<organism evidence="9 10">
    <name type="scientific">Treponema denticola</name>
    <dbReference type="NCBI Taxonomy" id="158"/>
    <lineage>
        <taxon>Bacteria</taxon>
        <taxon>Pseudomonadati</taxon>
        <taxon>Spirochaetota</taxon>
        <taxon>Spirochaetia</taxon>
        <taxon>Spirochaetales</taxon>
        <taxon>Treponemataceae</taxon>
        <taxon>Treponema</taxon>
    </lineage>
</organism>
<evidence type="ECO:0000313" key="10">
    <source>
        <dbReference type="Proteomes" id="UP001056981"/>
    </source>
</evidence>
<feature type="transmembrane region" description="Helical" evidence="7">
    <location>
        <begin position="154"/>
        <end position="172"/>
    </location>
</feature>
<evidence type="ECO:0000256" key="6">
    <source>
        <dbReference type="ARBA" id="ARBA00023136"/>
    </source>
</evidence>
<accession>A0A9Q9BQS9</accession>
<dbReference type="Pfam" id="PF00005">
    <property type="entry name" value="ABC_tran"/>
    <property type="match status" value="1"/>
</dbReference>
<protein>
    <submittedName>
        <fullName evidence="9">ABC transporter ATP-binding protein</fullName>
    </submittedName>
</protein>
<dbReference type="GO" id="GO:0005886">
    <property type="term" value="C:plasma membrane"/>
    <property type="evidence" value="ECO:0007669"/>
    <property type="project" value="UniProtKB-SubCell"/>
</dbReference>
<dbReference type="InterPro" id="IPR036640">
    <property type="entry name" value="ABC1_TM_sf"/>
</dbReference>
<dbReference type="GO" id="GO:0005524">
    <property type="term" value="F:ATP binding"/>
    <property type="evidence" value="ECO:0007669"/>
    <property type="project" value="UniProtKB-KW"/>
</dbReference>
<keyword evidence="4 9" id="KW-0067">ATP-binding</keyword>
<evidence type="ECO:0000256" key="5">
    <source>
        <dbReference type="ARBA" id="ARBA00022989"/>
    </source>
</evidence>